<dbReference type="AlphaFoldDB" id="A0A182MB02"/>
<keyword evidence="2" id="KW-1185">Reference proteome</keyword>
<evidence type="ECO:0000313" key="2">
    <source>
        <dbReference type="Proteomes" id="UP000075883"/>
    </source>
</evidence>
<evidence type="ECO:0000313" key="1">
    <source>
        <dbReference type="EnsemblMetazoa" id="ACUA013882-PA"/>
    </source>
</evidence>
<organism evidence="1 2">
    <name type="scientific">Anopheles culicifacies</name>
    <dbReference type="NCBI Taxonomy" id="139723"/>
    <lineage>
        <taxon>Eukaryota</taxon>
        <taxon>Metazoa</taxon>
        <taxon>Ecdysozoa</taxon>
        <taxon>Arthropoda</taxon>
        <taxon>Hexapoda</taxon>
        <taxon>Insecta</taxon>
        <taxon>Pterygota</taxon>
        <taxon>Neoptera</taxon>
        <taxon>Endopterygota</taxon>
        <taxon>Diptera</taxon>
        <taxon>Nematocera</taxon>
        <taxon>Culicoidea</taxon>
        <taxon>Culicidae</taxon>
        <taxon>Anophelinae</taxon>
        <taxon>Anopheles</taxon>
        <taxon>culicifacies species complex</taxon>
    </lineage>
</organism>
<reference evidence="2" key="1">
    <citation type="submission" date="2013-09" db="EMBL/GenBank/DDBJ databases">
        <title>The Genome Sequence of Anopheles culicifacies species A.</title>
        <authorList>
            <consortium name="The Broad Institute Genomics Platform"/>
            <person name="Neafsey D.E."/>
            <person name="Besansky N."/>
            <person name="Howell P."/>
            <person name="Walton C."/>
            <person name="Young S.K."/>
            <person name="Zeng Q."/>
            <person name="Gargeya S."/>
            <person name="Fitzgerald M."/>
            <person name="Haas B."/>
            <person name="Abouelleil A."/>
            <person name="Allen A.W."/>
            <person name="Alvarado L."/>
            <person name="Arachchi H.M."/>
            <person name="Berlin A.M."/>
            <person name="Chapman S.B."/>
            <person name="Gainer-Dewar J."/>
            <person name="Goldberg J."/>
            <person name="Griggs A."/>
            <person name="Gujja S."/>
            <person name="Hansen M."/>
            <person name="Howarth C."/>
            <person name="Imamovic A."/>
            <person name="Ireland A."/>
            <person name="Larimer J."/>
            <person name="McCowan C."/>
            <person name="Murphy C."/>
            <person name="Pearson M."/>
            <person name="Poon T.W."/>
            <person name="Priest M."/>
            <person name="Roberts A."/>
            <person name="Saif S."/>
            <person name="Shea T."/>
            <person name="Sisk P."/>
            <person name="Sykes S."/>
            <person name="Wortman J."/>
            <person name="Nusbaum C."/>
            <person name="Birren B."/>
        </authorList>
    </citation>
    <scope>NUCLEOTIDE SEQUENCE [LARGE SCALE GENOMIC DNA]</scope>
    <source>
        <strain evidence="2">A-37</strain>
    </source>
</reference>
<protein>
    <submittedName>
        <fullName evidence="1">Uncharacterized protein</fullName>
    </submittedName>
</protein>
<sequence>TEHVQVPVSAPIPVESRLRSDRFGVVLGRPVVIALTRRHHRARIATRLDDATVHEKVRVTARVQNTTLEHIRVDNLHKLRIRLVELVLVRGKHEQWLGRVQSRDALQPSRSEIVRDHAGSLSTETETHHLDIVQRDDVVGDDEIEQLCRTVRHRGKVSYGLHIARFLCQRVVIDGYDVELVVGEVCGSNCRIWCVIAMSSVAMDQHYQRASSDEVSVHNRLGIEHVQLGGIVLGIS</sequence>
<reference evidence="1" key="2">
    <citation type="submission" date="2020-05" db="UniProtKB">
        <authorList>
            <consortium name="EnsemblMetazoa"/>
        </authorList>
    </citation>
    <scope>IDENTIFICATION</scope>
    <source>
        <strain evidence="1">A-37</strain>
    </source>
</reference>
<dbReference type="VEuPathDB" id="VectorBase:ACUA013882"/>
<dbReference type="Proteomes" id="UP000075883">
    <property type="component" value="Unassembled WGS sequence"/>
</dbReference>
<dbReference type="EMBL" id="AXCM01009280">
    <property type="status" value="NOT_ANNOTATED_CDS"/>
    <property type="molecule type" value="Genomic_DNA"/>
</dbReference>
<proteinExistence type="predicted"/>
<dbReference type="EnsemblMetazoa" id="ACUA013882-RA">
    <property type="protein sequence ID" value="ACUA013882-PA"/>
    <property type="gene ID" value="ACUA013882"/>
</dbReference>
<accession>A0A182MB02</accession>
<name>A0A182MB02_9DIPT</name>